<evidence type="ECO:0008006" key="7">
    <source>
        <dbReference type="Google" id="ProtNLM"/>
    </source>
</evidence>
<keyword evidence="2" id="KW-0637">Prenyltransferase</keyword>
<evidence type="ECO:0000313" key="5">
    <source>
        <dbReference type="EMBL" id="KAK8175819.1"/>
    </source>
</evidence>
<sequence>MSSSKSSGKTSEAMQLRAYGALVDMFNKYESRTIQIEILLPAISPPEGSLLLEDEEEGSVGIPKAVILNAFLAARKVFFETRHALTGPSAQQAMDATRVMLLFDPEHLTAANYRKRYLLTAQREGNAGQADLTILVRKDLMLLFTLFSSPLFRHTKSPTLWSHCLWIARNHWDIEIDWAQDVAGDACEGDSSVDEMTAVSHWLISQHWEKVKDATTSHPKNYHAWHFMRKFVQLLSERLGDRPECGYESEFVRLLQETHRWCLKNPSDTSGWSFLSFMFCRQEARGHEDLMGEIMENVLALVYDFRWRHESIWTFIRTVLAARNLMPEDSRAKLIHDLEEKYTNGGSSDGNAPETGIAPPHPAALALKWIHNNSSAG</sequence>
<evidence type="ECO:0000256" key="2">
    <source>
        <dbReference type="ARBA" id="ARBA00022602"/>
    </source>
</evidence>
<organism evidence="5 6">
    <name type="scientific">Phyllosticta citrichinensis</name>
    <dbReference type="NCBI Taxonomy" id="1130410"/>
    <lineage>
        <taxon>Eukaryota</taxon>
        <taxon>Fungi</taxon>
        <taxon>Dikarya</taxon>
        <taxon>Ascomycota</taxon>
        <taxon>Pezizomycotina</taxon>
        <taxon>Dothideomycetes</taxon>
        <taxon>Dothideomycetes incertae sedis</taxon>
        <taxon>Botryosphaeriales</taxon>
        <taxon>Phyllostictaceae</taxon>
        <taxon>Phyllosticta</taxon>
    </lineage>
</organism>
<protein>
    <recommendedName>
        <fullName evidence="7">Protein prenyltransferase</fullName>
    </recommendedName>
</protein>
<dbReference type="EMBL" id="JBBWUH010000002">
    <property type="protein sequence ID" value="KAK8175819.1"/>
    <property type="molecule type" value="Genomic_DNA"/>
</dbReference>
<comment type="similarity">
    <text evidence="1">Belongs to the protein prenyltransferase subunit alpha family.</text>
</comment>
<dbReference type="Proteomes" id="UP001456524">
    <property type="component" value="Unassembled WGS sequence"/>
</dbReference>
<gene>
    <name evidence="5" type="ORF">IWX90DRAFT_122766</name>
</gene>
<keyword evidence="4" id="KW-0677">Repeat</keyword>
<proteinExistence type="inferred from homology"/>
<accession>A0ABR1Y4G9</accession>
<evidence type="ECO:0000313" key="6">
    <source>
        <dbReference type="Proteomes" id="UP001456524"/>
    </source>
</evidence>
<dbReference type="Pfam" id="PF01239">
    <property type="entry name" value="PPTA"/>
    <property type="match status" value="1"/>
</dbReference>
<evidence type="ECO:0000256" key="1">
    <source>
        <dbReference type="ARBA" id="ARBA00006734"/>
    </source>
</evidence>
<keyword evidence="3" id="KW-0808">Transferase</keyword>
<comment type="caution">
    <text evidence="5">The sequence shown here is derived from an EMBL/GenBank/DDBJ whole genome shotgun (WGS) entry which is preliminary data.</text>
</comment>
<name>A0ABR1Y4G9_9PEZI</name>
<keyword evidence="6" id="KW-1185">Reference proteome</keyword>
<dbReference type="InterPro" id="IPR002088">
    <property type="entry name" value="Prenyl_trans_a"/>
</dbReference>
<evidence type="ECO:0000256" key="3">
    <source>
        <dbReference type="ARBA" id="ARBA00022679"/>
    </source>
</evidence>
<evidence type="ECO:0000256" key="4">
    <source>
        <dbReference type="ARBA" id="ARBA00022737"/>
    </source>
</evidence>
<dbReference type="Gene3D" id="1.25.40.120">
    <property type="entry name" value="Protein prenylyltransferase"/>
    <property type="match status" value="1"/>
</dbReference>
<dbReference type="PANTHER" id="PTHR11129">
    <property type="entry name" value="PROTEIN FARNESYLTRANSFERASE ALPHA SUBUNIT/RAB GERANYLGERANYL TRANSFERASE ALPHA SUBUNIT"/>
    <property type="match status" value="1"/>
</dbReference>
<dbReference type="SUPFAM" id="SSF48439">
    <property type="entry name" value="Protein prenylyltransferase"/>
    <property type="match status" value="1"/>
</dbReference>
<dbReference type="PANTHER" id="PTHR11129:SF3">
    <property type="entry name" value="PROTEIN PRENYLTRANSFERASE ALPHA SUBUNIT REPEAT-CONTAINING PROTEIN 1"/>
    <property type="match status" value="1"/>
</dbReference>
<reference evidence="5 6" key="1">
    <citation type="journal article" date="2022" name="G3 (Bethesda)">
        <title>Enemy or ally: a genomic approach to elucidate the lifestyle of Phyllosticta citrichinaensis.</title>
        <authorList>
            <person name="Buijs V.A."/>
            <person name="Groenewald J.Z."/>
            <person name="Haridas S."/>
            <person name="LaButti K.M."/>
            <person name="Lipzen A."/>
            <person name="Martin F.M."/>
            <person name="Barry K."/>
            <person name="Grigoriev I.V."/>
            <person name="Crous P.W."/>
            <person name="Seidl M.F."/>
        </authorList>
    </citation>
    <scope>NUCLEOTIDE SEQUENCE [LARGE SCALE GENOMIC DNA]</scope>
    <source>
        <strain evidence="5 6">CBS 129764</strain>
    </source>
</reference>